<feature type="non-terminal residue" evidence="2">
    <location>
        <position position="72"/>
    </location>
</feature>
<name>A0A699WXM9_TANCI</name>
<comment type="caution">
    <text evidence="2">The sequence shown here is derived from an EMBL/GenBank/DDBJ whole genome shotgun (WGS) entry which is preliminary data.</text>
</comment>
<dbReference type="AlphaFoldDB" id="A0A699WXM9"/>
<sequence length="72" mass="7554">MTHVISSLLMASALLFSSVVSAATLTADFFDANGKPLTDAVLTLQGPAGKPDLAPKADMDQRDQRFAPHVLA</sequence>
<protein>
    <submittedName>
        <fullName evidence="2">Uncharacterized protein</fullName>
    </submittedName>
</protein>
<accession>A0A699WXM9</accession>
<evidence type="ECO:0000313" key="2">
    <source>
        <dbReference type="EMBL" id="GFD49611.1"/>
    </source>
</evidence>
<reference evidence="2" key="1">
    <citation type="journal article" date="2019" name="Sci. Rep.">
        <title>Draft genome of Tanacetum cinerariifolium, the natural source of mosquito coil.</title>
        <authorList>
            <person name="Yamashiro T."/>
            <person name="Shiraishi A."/>
            <person name="Satake H."/>
            <person name="Nakayama K."/>
        </authorList>
    </citation>
    <scope>NUCLEOTIDE SEQUENCE</scope>
</reference>
<feature type="signal peptide" evidence="1">
    <location>
        <begin position="1"/>
        <end position="22"/>
    </location>
</feature>
<dbReference type="EMBL" id="BKCJ011744597">
    <property type="protein sequence ID" value="GFD49611.1"/>
    <property type="molecule type" value="Genomic_DNA"/>
</dbReference>
<feature type="chain" id="PRO_5025691937" evidence="1">
    <location>
        <begin position="23"/>
        <end position="72"/>
    </location>
</feature>
<gene>
    <name evidence="2" type="ORF">Tci_921580</name>
</gene>
<evidence type="ECO:0000256" key="1">
    <source>
        <dbReference type="SAM" id="SignalP"/>
    </source>
</evidence>
<organism evidence="2">
    <name type="scientific">Tanacetum cinerariifolium</name>
    <name type="common">Dalmatian daisy</name>
    <name type="synonym">Chrysanthemum cinerariifolium</name>
    <dbReference type="NCBI Taxonomy" id="118510"/>
    <lineage>
        <taxon>Eukaryota</taxon>
        <taxon>Viridiplantae</taxon>
        <taxon>Streptophyta</taxon>
        <taxon>Embryophyta</taxon>
        <taxon>Tracheophyta</taxon>
        <taxon>Spermatophyta</taxon>
        <taxon>Magnoliopsida</taxon>
        <taxon>eudicotyledons</taxon>
        <taxon>Gunneridae</taxon>
        <taxon>Pentapetalae</taxon>
        <taxon>asterids</taxon>
        <taxon>campanulids</taxon>
        <taxon>Asterales</taxon>
        <taxon>Asteraceae</taxon>
        <taxon>Asteroideae</taxon>
        <taxon>Anthemideae</taxon>
        <taxon>Anthemidinae</taxon>
        <taxon>Tanacetum</taxon>
    </lineage>
</organism>
<keyword evidence="1" id="KW-0732">Signal</keyword>
<proteinExistence type="predicted"/>